<feature type="transmembrane region" description="Helical" evidence="7">
    <location>
        <begin position="376"/>
        <end position="397"/>
    </location>
</feature>
<feature type="region of interest" description="Disordered" evidence="6">
    <location>
        <begin position="134"/>
        <end position="156"/>
    </location>
</feature>
<evidence type="ECO:0000259" key="8">
    <source>
        <dbReference type="Pfam" id="PF02687"/>
    </source>
</evidence>
<accession>A0A3N6MK84</accession>
<name>A0A3N6MK84_NATCH</name>
<sequence>MSAGRRSVKIRAVGGIAFAQLRRSPSRTALAVLAVALAVLSVTLLASLGAGVVAMGEDGLDTADRDLWLSSEPVDPAASGTENPVVGSHGIAAELTQRDDISGASPIAMHDVYVGTDPDDLERRPAVGVQRTHDGFDFEEGGGFETPDSAYDGARSTTPQQSEIVLDPAVADALDVSVGETVYVGTSRESAPQYEFTVVGISSYYSQFLGQDAVTLPLVDLQAVAGTTGTDRSTFITANVTDDADRDAVRDELDEEYPDYDVRTSEEQVGAMLEERPIVVASGLTLIGLSVVGGVVLTVNLFALVTYHQRTELAALRAIGLSRGVLAGTVGAQGLGIGVLGGLVGLAATVPIVRGLNHIAVSVVGFEEVLQTPLEVYAVGFAVAVGLGTIVAVVVGWRAGRYARIEHLE</sequence>
<organism evidence="10 11">
    <name type="scientific">Natrarchaeobius chitinivorans</name>
    <dbReference type="NCBI Taxonomy" id="1679083"/>
    <lineage>
        <taxon>Archaea</taxon>
        <taxon>Methanobacteriati</taxon>
        <taxon>Methanobacteriota</taxon>
        <taxon>Stenosarchaea group</taxon>
        <taxon>Halobacteria</taxon>
        <taxon>Halobacteriales</taxon>
        <taxon>Natrialbaceae</taxon>
        <taxon>Natrarchaeobius</taxon>
    </lineage>
</organism>
<dbReference type="Pfam" id="PF02687">
    <property type="entry name" value="FtsX"/>
    <property type="match status" value="1"/>
</dbReference>
<evidence type="ECO:0000256" key="5">
    <source>
        <dbReference type="ARBA" id="ARBA00023136"/>
    </source>
</evidence>
<dbReference type="Pfam" id="PF12704">
    <property type="entry name" value="MacB_PCD"/>
    <property type="match status" value="1"/>
</dbReference>
<evidence type="ECO:0000259" key="9">
    <source>
        <dbReference type="Pfam" id="PF12704"/>
    </source>
</evidence>
<protein>
    <submittedName>
        <fullName evidence="10">ABC transporter permease</fullName>
    </submittedName>
</protein>
<dbReference type="GO" id="GO:0098797">
    <property type="term" value="C:plasma membrane protein complex"/>
    <property type="evidence" value="ECO:0007669"/>
    <property type="project" value="TreeGrafter"/>
</dbReference>
<evidence type="ECO:0000256" key="4">
    <source>
        <dbReference type="ARBA" id="ARBA00022989"/>
    </source>
</evidence>
<evidence type="ECO:0000313" key="11">
    <source>
        <dbReference type="Proteomes" id="UP000281431"/>
    </source>
</evidence>
<keyword evidence="11" id="KW-1185">Reference proteome</keyword>
<gene>
    <name evidence="10" type="ORF">EA472_18905</name>
</gene>
<evidence type="ECO:0000313" key="10">
    <source>
        <dbReference type="EMBL" id="RQG97610.1"/>
    </source>
</evidence>
<evidence type="ECO:0000256" key="1">
    <source>
        <dbReference type="ARBA" id="ARBA00004651"/>
    </source>
</evidence>
<dbReference type="EMBL" id="REFZ01000018">
    <property type="protein sequence ID" value="RQG97610.1"/>
    <property type="molecule type" value="Genomic_DNA"/>
</dbReference>
<reference evidence="10 11" key="1">
    <citation type="submission" date="2018-10" db="EMBL/GenBank/DDBJ databases">
        <title>Natrarchaeobius chitinivorans gen. nov., sp. nov., and Natrarchaeobius haloalkaliphilus sp. nov., alkaliphilic, chitin-utilizing haloarchaea from hypersaline alkaline lakes.</title>
        <authorList>
            <person name="Sorokin D.Y."/>
            <person name="Elcheninov A.G."/>
            <person name="Kostrikina N.A."/>
            <person name="Bale N.J."/>
            <person name="Sinninghe Damste J.S."/>
            <person name="Khijniak T.V."/>
            <person name="Kublanov I.V."/>
            <person name="Toshchakov S.V."/>
        </authorList>
    </citation>
    <scope>NUCLEOTIDE SEQUENCE [LARGE SCALE GENOMIC DNA]</scope>
    <source>
        <strain evidence="10 11">AArcht7</strain>
    </source>
</reference>
<dbReference type="GO" id="GO:0044874">
    <property type="term" value="P:lipoprotein localization to outer membrane"/>
    <property type="evidence" value="ECO:0007669"/>
    <property type="project" value="TreeGrafter"/>
</dbReference>
<dbReference type="InterPro" id="IPR025857">
    <property type="entry name" value="MacB_PCD"/>
</dbReference>
<feature type="domain" description="MacB-like periplasmic core" evidence="9">
    <location>
        <begin position="28"/>
        <end position="255"/>
    </location>
</feature>
<proteinExistence type="predicted"/>
<keyword evidence="3 7" id="KW-0812">Transmembrane</keyword>
<comment type="subcellular location">
    <subcellularLocation>
        <location evidence="1">Cell membrane</location>
        <topology evidence="1">Multi-pass membrane protein</topology>
    </subcellularLocation>
</comment>
<comment type="caution">
    <text evidence="10">The sequence shown here is derived from an EMBL/GenBank/DDBJ whole genome shotgun (WGS) entry which is preliminary data.</text>
</comment>
<feature type="transmembrane region" description="Helical" evidence="7">
    <location>
        <begin position="278"/>
        <end position="304"/>
    </location>
</feature>
<dbReference type="PANTHER" id="PTHR30489:SF0">
    <property type="entry name" value="LIPOPROTEIN-RELEASING SYSTEM TRANSMEMBRANE PROTEIN LOLE"/>
    <property type="match status" value="1"/>
</dbReference>
<keyword evidence="5 7" id="KW-0472">Membrane</keyword>
<keyword evidence="2" id="KW-1003">Cell membrane</keyword>
<evidence type="ECO:0000256" key="6">
    <source>
        <dbReference type="SAM" id="MobiDB-lite"/>
    </source>
</evidence>
<dbReference type="Proteomes" id="UP000281431">
    <property type="component" value="Unassembled WGS sequence"/>
</dbReference>
<feature type="transmembrane region" description="Helical" evidence="7">
    <location>
        <begin position="325"/>
        <end position="348"/>
    </location>
</feature>
<evidence type="ECO:0000256" key="7">
    <source>
        <dbReference type="SAM" id="Phobius"/>
    </source>
</evidence>
<feature type="domain" description="ABC3 transporter permease C-terminal" evidence="8">
    <location>
        <begin position="286"/>
        <end position="402"/>
    </location>
</feature>
<dbReference type="InterPro" id="IPR003838">
    <property type="entry name" value="ABC3_permease_C"/>
</dbReference>
<dbReference type="OrthoDB" id="163559at2157"/>
<evidence type="ECO:0000256" key="2">
    <source>
        <dbReference type="ARBA" id="ARBA00022475"/>
    </source>
</evidence>
<evidence type="ECO:0000256" key="3">
    <source>
        <dbReference type="ARBA" id="ARBA00022692"/>
    </source>
</evidence>
<dbReference type="InterPro" id="IPR051447">
    <property type="entry name" value="Lipoprotein-release_system"/>
</dbReference>
<keyword evidence="4 7" id="KW-1133">Transmembrane helix</keyword>
<dbReference type="PANTHER" id="PTHR30489">
    <property type="entry name" value="LIPOPROTEIN-RELEASING SYSTEM TRANSMEMBRANE PROTEIN LOLE"/>
    <property type="match status" value="1"/>
</dbReference>
<dbReference type="AlphaFoldDB" id="A0A3N6MK84"/>